<feature type="region of interest" description="Disordered" evidence="1">
    <location>
        <begin position="641"/>
        <end position="660"/>
    </location>
</feature>
<keyword evidence="3" id="KW-1185">Reference proteome</keyword>
<feature type="compositionally biased region" description="Low complexity" evidence="1">
    <location>
        <begin position="509"/>
        <end position="518"/>
    </location>
</feature>
<feature type="compositionally biased region" description="Polar residues" evidence="1">
    <location>
        <begin position="757"/>
        <end position="766"/>
    </location>
</feature>
<evidence type="ECO:0000313" key="3">
    <source>
        <dbReference type="Proteomes" id="UP001482455"/>
    </source>
</evidence>
<feature type="compositionally biased region" description="Polar residues" evidence="1">
    <location>
        <begin position="854"/>
        <end position="865"/>
    </location>
</feature>
<evidence type="ECO:0000313" key="2">
    <source>
        <dbReference type="EMBL" id="KAL0504733.1"/>
    </source>
</evidence>
<accession>A0AAW3AGZ0</accession>
<evidence type="ECO:0000256" key="1">
    <source>
        <dbReference type="SAM" id="MobiDB-lite"/>
    </source>
</evidence>
<reference evidence="2 3" key="1">
    <citation type="submission" date="2024-02" db="EMBL/GenBank/DDBJ databases">
        <title>FIRST GENOME SEQUENCES OF Leishmania (Viannia) shawi, Leishmania (Viannia) lindenbergi AND Leishmania (Viannia) utingensis.</title>
        <authorList>
            <person name="Resadore F."/>
            <person name="Custodio M.G.F."/>
            <person name="Boite M.C."/>
            <person name="Cupolillo E."/>
            <person name="Ferreira G.E.M."/>
        </authorList>
    </citation>
    <scope>NUCLEOTIDE SEQUENCE [LARGE SCALE GENOMIC DNA]</scope>
    <source>
        <strain evidence="2 3">ITUB/BR/1977/M4964</strain>
    </source>
</reference>
<proteinExistence type="predicted"/>
<feature type="compositionally biased region" description="Basic and acidic residues" evidence="1">
    <location>
        <begin position="769"/>
        <end position="783"/>
    </location>
</feature>
<feature type="compositionally biased region" description="Basic and acidic residues" evidence="1">
    <location>
        <begin position="899"/>
        <end position="908"/>
    </location>
</feature>
<name>A0AAW3AGZ0_9TRYP</name>
<feature type="compositionally biased region" description="Basic and acidic residues" evidence="1">
    <location>
        <begin position="369"/>
        <end position="381"/>
    </location>
</feature>
<feature type="compositionally biased region" description="Low complexity" evidence="1">
    <location>
        <begin position="62"/>
        <end position="73"/>
    </location>
</feature>
<organism evidence="2 3">
    <name type="scientific">Leishmania utingensis</name>
    <dbReference type="NCBI Taxonomy" id="653362"/>
    <lineage>
        <taxon>Eukaryota</taxon>
        <taxon>Discoba</taxon>
        <taxon>Euglenozoa</taxon>
        <taxon>Kinetoplastea</taxon>
        <taxon>Metakinetoplastina</taxon>
        <taxon>Trypanosomatida</taxon>
        <taxon>Trypanosomatidae</taxon>
        <taxon>Leishmaniinae</taxon>
        <taxon>Leishmania</taxon>
    </lineage>
</organism>
<feature type="compositionally biased region" description="Low complexity" evidence="1">
    <location>
        <begin position="696"/>
        <end position="715"/>
    </location>
</feature>
<feature type="region of interest" description="Disordered" evidence="1">
    <location>
        <begin position="1410"/>
        <end position="1449"/>
    </location>
</feature>
<protein>
    <submittedName>
        <fullName evidence="2">Uncharacterized protein</fullName>
    </submittedName>
</protein>
<feature type="region of interest" description="Disordered" evidence="1">
    <location>
        <begin position="1176"/>
        <end position="1217"/>
    </location>
</feature>
<feature type="region of interest" description="Disordered" evidence="1">
    <location>
        <begin position="60"/>
        <end position="112"/>
    </location>
</feature>
<feature type="region of interest" description="Disordered" evidence="1">
    <location>
        <begin position="970"/>
        <end position="1026"/>
    </location>
</feature>
<feature type="compositionally biased region" description="Pro residues" evidence="1">
    <location>
        <begin position="1"/>
        <end position="10"/>
    </location>
</feature>
<feature type="region of interest" description="Disordered" evidence="1">
    <location>
        <begin position="433"/>
        <end position="559"/>
    </location>
</feature>
<feature type="region of interest" description="Disordered" evidence="1">
    <location>
        <begin position="364"/>
        <end position="415"/>
    </location>
</feature>
<feature type="region of interest" description="Disordered" evidence="1">
    <location>
        <begin position="1"/>
        <end position="22"/>
    </location>
</feature>
<feature type="compositionally biased region" description="Pro residues" evidence="1">
    <location>
        <begin position="74"/>
        <end position="86"/>
    </location>
</feature>
<gene>
    <name evidence="2" type="ORF">Q4I30_004343</name>
</gene>
<feature type="compositionally biased region" description="Low complexity" evidence="1">
    <location>
        <begin position="1004"/>
        <end position="1013"/>
    </location>
</feature>
<feature type="compositionally biased region" description="Basic and acidic residues" evidence="1">
    <location>
        <begin position="816"/>
        <end position="837"/>
    </location>
</feature>
<feature type="compositionally biased region" description="Low complexity" evidence="1">
    <location>
        <begin position="1422"/>
        <end position="1434"/>
    </location>
</feature>
<dbReference type="Proteomes" id="UP001482455">
    <property type="component" value="Unassembled WGS sequence"/>
</dbReference>
<comment type="caution">
    <text evidence="2">The sequence shown here is derived from an EMBL/GenBank/DDBJ whole genome shotgun (WGS) entry which is preliminary data.</text>
</comment>
<feature type="compositionally biased region" description="Acidic residues" evidence="1">
    <location>
        <begin position="537"/>
        <end position="546"/>
    </location>
</feature>
<dbReference type="EMBL" id="JBAMZL010000026">
    <property type="protein sequence ID" value="KAL0504733.1"/>
    <property type="molecule type" value="Genomic_DNA"/>
</dbReference>
<feature type="region of interest" description="Disordered" evidence="1">
    <location>
        <begin position="676"/>
        <end position="936"/>
    </location>
</feature>
<sequence length="1540" mass="163142">MFAATSPPPSTSSWRHHVQDQEEDLVREIMQANDVDAVLARMENDHFRHLTPIIRKLSSYDAAASAAPTSPRAGAPPTPPPPPEPSVPRTYGSGFGGSGGWDAQPSPSILQSSHSYVPRSYRAASPVPTSFHIGMDDNDAPARIFPAVRQPPPPPPMQASPSPVYGTAAHDSLDACRRPAGGAATAAPHLEDCEAESRYQRTIDSWMWPGAGLRTSLSAASQQLHVDPALDPAAAVSSRLPPPTPSSSWSPTEDRYQGNAGARSSRVTTRVTSAAPPRPFVSLLGEAADDPGGLENAAQSRIARQLQLLRNYRQLAELCSSTDSPSTDLFRTLPSEELARMQMEQIKGLAQRAQSPITVNNNYYFDSASGDKHDNSRRSRGVDGGQSLSGSDNPLGAVRGKPNTGMAPGSHRSASDALTADNSLLGVARYRPCGASSSQQQRPPLLPSPRAVPLQSPHPSSEPDSPMVTPPLSLRGGNLAPPSPSRSQRGRSHCSRLFDAHYTPTATTEEAGSSYGEGSAEDEDGDDHPGDCMDNGGSEDNEEYDDNGTGYRRPPPRIIEREQHRRFPNASIGDDAIPSSAAGGTAQSLLVPYTLQPEHKHQSSYSGHYANSQSLATINEHLYDTGNCAPLGMHSCSTAFTPSDRRNNVSGAPGSDGGRCSVSSAINVLSGDQELRANAQRQSAGVRSSHDDRRASQQLAGSSQHSHQQQRRSLSMNSSPVALHGSGALTDPCVSPNRLSLHNLRRGSRERDGGLQPSPTSVSRNGGNAEHRVRTTPTPEKRPTVRSGTNGVTAPGSRGDRRRKERSGPDVTPSSHRKDETRRGGGRRGNDSDDDRYVNSVRSGTYDSDSDDSTCNTPGNPQLQTHKPPPSAQRQRQTRRRHREPRPSLGGGERGSRRRGYDDCDGKTRFGHKHFSAKARAYPTQRGRRGGGDNNGGVDNVWPAASHSCSYTTDSDISDYVPGSYYSPTRTGHLGGGRRGARGGMNSPGRSARAFPQQRQPYLSSARSSAAQGRDGRGGRGGAAQALYSGRGRGGAMLGSYHSGVSSAAALGVGYGGHQSIGSPRRYRAVAGGGVSGGNCSPYYGSGELSLKLGAHQQHRQQGCLHRVMDAGARDPRMPMVGGSAGQGSGMVRLPGGRVTAVASPEARQYQPAMRRTAAGVPVAHVVAPIKMQQQQQQQQMGYTPSAGAHPLGPPYAARLSGRPSSTAPLSIKSGRAASPSVAPSVAMAACSNYGAGGSGPHVQPGLLYGSLLPKARLKTALVVEEDEHGRSRSVDPHGDANHTPLLERGSICPLQSVRSSSIQPWHLGSDVTSGADIFPIAGVAINGSTNTGVLPLAWKSSGSGCVVGRTGHIPVAPRGNLSSHYVPPGSINGRKQPQYLPRQQPQMATVVGASSPAPLPSHLLNNAARPTAASASVTGIPSPQKPQQQQQQPGYYRLHSTDAGPRDSLLSLHISRPQYNEPPRPAEIHNKVMQPRPSRFSGGNAQQRYAPLQGPLEKMMPSRRETALQQQLGTYSSSNRALATRNANAQRFGITALQG</sequence>
<feature type="region of interest" description="Disordered" evidence="1">
    <location>
        <begin position="234"/>
        <end position="273"/>
    </location>
</feature>